<dbReference type="Proteomes" id="UP001214250">
    <property type="component" value="Chromosome 2"/>
</dbReference>
<dbReference type="Gene3D" id="3.40.50.1110">
    <property type="entry name" value="SGNH hydrolase"/>
    <property type="match status" value="1"/>
</dbReference>
<keyword evidence="5" id="KW-1185">Reference proteome</keyword>
<dbReference type="InterPro" id="IPR029058">
    <property type="entry name" value="AB_hydrolase_fold"/>
</dbReference>
<dbReference type="Gene3D" id="3.40.50.1820">
    <property type="entry name" value="alpha/beta hydrolase"/>
    <property type="match status" value="1"/>
</dbReference>
<evidence type="ECO:0000259" key="3">
    <source>
        <dbReference type="Pfam" id="PF20434"/>
    </source>
</evidence>
<name>A0ABY7W1T5_9BACT</name>
<evidence type="ECO:0000313" key="4">
    <source>
        <dbReference type="EMBL" id="WDE98966.1"/>
    </source>
</evidence>
<dbReference type="InterPro" id="IPR036514">
    <property type="entry name" value="SGNH_hydro_sf"/>
</dbReference>
<reference evidence="4 5" key="1">
    <citation type="submission" date="2023-02" db="EMBL/GenBank/DDBJ databases">
        <title>Genome sequence of Lentisphaera profundi SAORIC-696.</title>
        <authorList>
            <person name="Kim e."/>
            <person name="Cho J.-C."/>
            <person name="Choi A."/>
            <person name="Kang I."/>
        </authorList>
    </citation>
    <scope>NUCLEOTIDE SEQUENCE [LARGE SCALE GENOMIC DNA]</scope>
    <source>
        <strain evidence="4 5">SAORIC-696</strain>
    </source>
</reference>
<protein>
    <submittedName>
        <fullName evidence="4">Alpha/beta hydrolase fold domain-containing protein</fullName>
    </submittedName>
</protein>
<keyword evidence="1 4" id="KW-0378">Hydrolase</keyword>
<sequence>MKTKDNFNKITSSYTYLLLVCFLGFFHYESLAAEPLKQRNNGTPTSILCLGDSITEGGSKFKVYRHPLYKKLIESGYNVKFIGPKSSVEDGIRLGHAGYSGNNAQQINAKFNGIYKKYPADIILIHSAHNYTQEQKPIKKVIASLSSIIEKAKKINPQVTILIARGITSGKLPKYSYLPKLNQEITLLGTKLKSSSIIIVDQDKDFNWKTDTVKDKVHPNALGAEKMADKWFNSLQPILKETHRLNNSPINILPDNEKQALAKADKVLTYKSLADKNLKMHIYLPTDLKKSELRPALLFIHGGGWHAGNPAVHALESMYFAKRGLVTATISYRLLAQKAGAKSPTDCLEDVKSAMRYLRKHSTELHINPDKIIACGGSAGGHLASALATIKADKHTHDNQQISSIPNALILLYPAFELVKGWKKGGVICREKGMNPAKFSPALLVDKNTPPTLILAGSKDPISTSETNLAFIKKMNSYHNKASFIEYTGKGHTLFKRHRNDLHFRGTLHYMEAFLKELNYLQEILAPPIQLDHKKVS</sequence>
<dbReference type="Pfam" id="PF13472">
    <property type="entry name" value="Lipase_GDSL_2"/>
    <property type="match status" value="1"/>
</dbReference>
<dbReference type="EMBL" id="CP117812">
    <property type="protein sequence ID" value="WDE98966.1"/>
    <property type="molecule type" value="Genomic_DNA"/>
</dbReference>
<dbReference type="PANTHER" id="PTHR48081">
    <property type="entry name" value="AB HYDROLASE SUPERFAMILY PROTEIN C4A8.06C"/>
    <property type="match status" value="1"/>
</dbReference>
<feature type="domain" description="SGNH hydrolase-type esterase" evidence="2">
    <location>
        <begin position="49"/>
        <end position="225"/>
    </location>
</feature>
<gene>
    <name evidence="4" type="ORF">PQO03_14090</name>
</gene>
<dbReference type="InterPro" id="IPR050300">
    <property type="entry name" value="GDXG_lipolytic_enzyme"/>
</dbReference>
<dbReference type="InterPro" id="IPR013830">
    <property type="entry name" value="SGNH_hydro"/>
</dbReference>
<organism evidence="4 5">
    <name type="scientific">Lentisphaera profundi</name>
    <dbReference type="NCBI Taxonomy" id="1658616"/>
    <lineage>
        <taxon>Bacteria</taxon>
        <taxon>Pseudomonadati</taxon>
        <taxon>Lentisphaerota</taxon>
        <taxon>Lentisphaeria</taxon>
        <taxon>Lentisphaerales</taxon>
        <taxon>Lentisphaeraceae</taxon>
        <taxon>Lentisphaera</taxon>
    </lineage>
</organism>
<evidence type="ECO:0000259" key="2">
    <source>
        <dbReference type="Pfam" id="PF13472"/>
    </source>
</evidence>
<dbReference type="SUPFAM" id="SSF53474">
    <property type="entry name" value="alpha/beta-Hydrolases"/>
    <property type="match status" value="1"/>
</dbReference>
<dbReference type="GO" id="GO:0016787">
    <property type="term" value="F:hydrolase activity"/>
    <property type="evidence" value="ECO:0007669"/>
    <property type="project" value="UniProtKB-KW"/>
</dbReference>
<evidence type="ECO:0000313" key="5">
    <source>
        <dbReference type="Proteomes" id="UP001214250"/>
    </source>
</evidence>
<dbReference type="Pfam" id="PF20434">
    <property type="entry name" value="BD-FAE"/>
    <property type="match status" value="1"/>
</dbReference>
<dbReference type="RefSeq" id="WP_274153831.1">
    <property type="nucleotide sequence ID" value="NZ_CP117812.1"/>
</dbReference>
<evidence type="ECO:0000256" key="1">
    <source>
        <dbReference type="ARBA" id="ARBA00022801"/>
    </source>
</evidence>
<proteinExistence type="predicted"/>
<dbReference type="SUPFAM" id="SSF52266">
    <property type="entry name" value="SGNH hydrolase"/>
    <property type="match status" value="1"/>
</dbReference>
<feature type="domain" description="BD-FAE-like" evidence="3">
    <location>
        <begin position="280"/>
        <end position="468"/>
    </location>
</feature>
<dbReference type="InterPro" id="IPR049492">
    <property type="entry name" value="BD-FAE-like_dom"/>
</dbReference>
<accession>A0ABY7W1T5</accession>